<accession>A0A852ZK04</accession>
<dbReference type="Proteomes" id="UP000579605">
    <property type="component" value="Unassembled WGS sequence"/>
</dbReference>
<dbReference type="Pfam" id="PF12680">
    <property type="entry name" value="SnoaL_2"/>
    <property type="match status" value="1"/>
</dbReference>
<keyword evidence="3" id="KW-1185">Reference proteome</keyword>
<feature type="domain" description="SnoaL-like" evidence="1">
    <location>
        <begin position="17"/>
        <end position="119"/>
    </location>
</feature>
<name>A0A852ZK04_9ACTN</name>
<dbReference type="SUPFAM" id="SSF54427">
    <property type="entry name" value="NTF2-like"/>
    <property type="match status" value="1"/>
</dbReference>
<dbReference type="AlphaFoldDB" id="A0A852ZK04"/>
<dbReference type="EMBL" id="JACBZH010000001">
    <property type="protein sequence ID" value="NYH89520.1"/>
    <property type="molecule type" value="Genomic_DNA"/>
</dbReference>
<dbReference type="RefSeq" id="WP_179787234.1">
    <property type="nucleotide sequence ID" value="NZ_BAAARR010000008.1"/>
</dbReference>
<sequence>MTETTETNDTTDSTHTVDRYVEFWNAASPEDQQRLAAQTFAAGVSSRTPVALMRGVDELVAFRNQFAQHFPDYRFQAREVPETHHERARVRWEIVVGDTSFATGTDVLQLDGTGRITEITGFLDQPPEGFGHHEHN</sequence>
<evidence type="ECO:0000259" key="1">
    <source>
        <dbReference type="Pfam" id="PF12680"/>
    </source>
</evidence>
<dbReference type="InterPro" id="IPR032710">
    <property type="entry name" value="NTF2-like_dom_sf"/>
</dbReference>
<dbReference type="Gene3D" id="3.10.450.50">
    <property type="match status" value="1"/>
</dbReference>
<proteinExistence type="predicted"/>
<organism evidence="2 3">
    <name type="scientific">Actinopolymorpha rutila</name>
    <dbReference type="NCBI Taxonomy" id="446787"/>
    <lineage>
        <taxon>Bacteria</taxon>
        <taxon>Bacillati</taxon>
        <taxon>Actinomycetota</taxon>
        <taxon>Actinomycetes</taxon>
        <taxon>Propionibacteriales</taxon>
        <taxon>Actinopolymorphaceae</taxon>
        <taxon>Actinopolymorpha</taxon>
    </lineage>
</organism>
<dbReference type="InterPro" id="IPR037401">
    <property type="entry name" value="SnoaL-like"/>
</dbReference>
<protein>
    <recommendedName>
        <fullName evidence="1">SnoaL-like domain-containing protein</fullName>
    </recommendedName>
</protein>
<evidence type="ECO:0000313" key="3">
    <source>
        <dbReference type="Proteomes" id="UP000579605"/>
    </source>
</evidence>
<comment type="caution">
    <text evidence="2">The sequence shown here is derived from an EMBL/GenBank/DDBJ whole genome shotgun (WGS) entry which is preliminary data.</text>
</comment>
<evidence type="ECO:0000313" key="2">
    <source>
        <dbReference type="EMBL" id="NYH89520.1"/>
    </source>
</evidence>
<reference evidence="2 3" key="1">
    <citation type="submission" date="2020-07" db="EMBL/GenBank/DDBJ databases">
        <title>Sequencing the genomes of 1000 actinobacteria strains.</title>
        <authorList>
            <person name="Klenk H.-P."/>
        </authorList>
    </citation>
    <scope>NUCLEOTIDE SEQUENCE [LARGE SCALE GENOMIC DNA]</scope>
    <source>
        <strain evidence="2 3">DSM 18448</strain>
    </source>
</reference>
<gene>
    <name evidence="2" type="ORF">F4554_002158</name>
</gene>